<keyword evidence="6" id="KW-0240">DNA-directed RNA polymerase</keyword>
<organism evidence="6 7">
    <name type="scientific">Penicillium capsulatum</name>
    <dbReference type="NCBI Taxonomy" id="69766"/>
    <lineage>
        <taxon>Eukaryota</taxon>
        <taxon>Fungi</taxon>
        <taxon>Dikarya</taxon>
        <taxon>Ascomycota</taxon>
        <taxon>Pezizomycotina</taxon>
        <taxon>Eurotiomycetes</taxon>
        <taxon>Eurotiomycetidae</taxon>
        <taxon>Eurotiales</taxon>
        <taxon>Aspergillaceae</taxon>
        <taxon>Penicillium</taxon>
    </lineage>
</organism>
<evidence type="ECO:0000313" key="7">
    <source>
        <dbReference type="Proteomes" id="UP001146351"/>
    </source>
</evidence>
<dbReference type="InterPro" id="IPR024661">
    <property type="entry name" value="RNA_pol_III_Rpc31"/>
</dbReference>
<evidence type="ECO:0000256" key="5">
    <source>
        <dbReference type="SAM" id="MobiDB-lite"/>
    </source>
</evidence>
<evidence type="ECO:0000256" key="3">
    <source>
        <dbReference type="ARBA" id="ARBA00023242"/>
    </source>
</evidence>
<evidence type="ECO:0000256" key="1">
    <source>
        <dbReference type="ARBA" id="ARBA00004123"/>
    </source>
</evidence>
<gene>
    <name evidence="6" type="ORF">N7492_000305</name>
</gene>
<proteinExistence type="inferred from homology"/>
<keyword evidence="7" id="KW-1185">Reference proteome</keyword>
<evidence type="ECO:0000313" key="6">
    <source>
        <dbReference type="EMBL" id="KAJ5182689.1"/>
    </source>
</evidence>
<dbReference type="EMBL" id="JAPQKO010000001">
    <property type="protein sequence ID" value="KAJ5182689.1"/>
    <property type="molecule type" value="Genomic_DNA"/>
</dbReference>
<name>A0A9W9IRI8_9EURO</name>
<comment type="caution">
    <text evidence="6">The sequence shown here is derived from an EMBL/GenBank/DDBJ whole genome shotgun (WGS) entry which is preliminary data.</text>
</comment>
<keyword evidence="3 4" id="KW-0539">Nucleus</keyword>
<dbReference type="AlphaFoldDB" id="A0A9W9IRI8"/>
<dbReference type="PIRSF" id="PIRSF000777">
    <property type="entry name" value="RNA_polIII_C31"/>
    <property type="match status" value="1"/>
</dbReference>
<protein>
    <recommendedName>
        <fullName evidence="4">DNA-directed RNA polymerase III subunit</fullName>
    </recommendedName>
</protein>
<evidence type="ECO:0000256" key="4">
    <source>
        <dbReference type="PIRNR" id="PIRNR000777"/>
    </source>
</evidence>
<comment type="subcellular location">
    <subcellularLocation>
        <location evidence="1 4">Nucleus</location>
    </subcellularLocation>
</comment>
<comment type="function">
    <text evidence="4">DNA-dependent RNA polymerase catalyzes the transcription of DNA into RNA using the four ribonucleoside triphosphates as substrates. Specific peripheric component of RNA polymerase III which synthesizes small RNAs, such as 5S rRNA and tRNAs.</text>
</comment>
<dbReference type="Pfam" id="PF11705">
    <property type="entry name" value="RNA_pol_3_Rpc31"/>
    <property type="match status" value="2"/>
</dbReference>
<keyword evidence="6" id="KW-0804">Transcription</keyword>
<comment type="subunit">
    <text evidence="4">Component of the RNA polymerase III (Pol III) complex.</text>
</comment>
<accession>A0A9W9IRI8</accession>
<dbReference type="GO" id="GO:0006383">
    <property type="term" value="P:transcription by RNA polymerase III"/>
    <property type="evidence" value="ECO:0007669"/>
    <property type="project" value="UniProtKB-UniRule"/>
</dbReference>
<comment type="similarity">
    <text evidence="2 4">Belongs to the eukaryotic RPC7 RNA polymerase subunit family.</text>
</comment>
<feature type="compositionally biased region" description="Acidic residues" evidence="5">
    <location>
        <begin position="220"/>
        <end position="230"/>
    </location>
</feature>
<dbReference type="GO" id="GO:0005666">
    <property type="term" value="C:RNA polymerase III complex"/>
    <property type="evidence" value="ECO:0007669"/>
    <property type="project" value="UniProtKB-UniRule"/>
</dbReference>
<feature type="region of interest" description="Disordered" evidence="5">
    <location>
        <begin position="131"/>
        <end position="242"/>
    </location>
</feature>
<dbReference type="Proteomes" id="UP001146351">
    <property type="component" value="Unassembled WGS sequence"/>
</dbReference>
<dbReference type="OrthoDB" id="5377312at2759"/>
<sequence>MQTHTRRPQAYVVPLARKITPKEQTAVDYYRSLRERHHEGPYYSVIDSSASSAKKGSSARVNFDPFHGMPSYSARYQKKRRTIPRIDSSNHEYRASNTFYYSICLTHCRDSTVMQFYPRELWPTIQPNFRPDAGVLDGYTPQVTGGSRKRGFEDEEDEADSEAAKRRAAGGEEGDDDPDGGEGELLEGDEDAEEELGDDNFTDDEDDMGGDYNAEQYFDGGDDEFGDDGLGDGGGGGEEDTY</sequence>
<feature type="compositionally biased region" description="Acidic residues" evidence="5">
    <location>
        <begin position="172"/>
        <end position="209"/>
    </location>
</feature>
<evidence type="ECO:0000256" key="2">
    <source>
        <dbReference type="ARBA" id="ARBA00008352"/>
    </source>
</evidence>
<reference evidence="6" key="2">
    <citation type="journal article" date="2023" name="IMA Fungus">
        <title>Comparative genomic study of the Penicillium genus elucidates a diverse pangenome and 15 lateral gene transfer events.</title>
        <authorList>
            <person name="Petersen C."/>
            <person name="Sorensen T."/>
            <person name="Nielsen M.R."/>
            <person name="Sondergaard T.E."/>
            <person name="Sorensen J.L."/>
            <person name="Fitzpatrick D.A."/>
            <person name="Frisvad J.C."/>
            <person name="Nielsen K.L."/>
        </authorList>
    </citation>
    <scope>NUCLEOTIDE SEQUENCE</scope>
    <source>
        <strain evidence="6">IBT 21917</strain>
    </source>
</reference>
<reference evidence="6" key="1">
    <citation type="submission" date="2022-11" db="EMBL/GenBank/DDBJ databases">
        <authorList>
            <person name="Petersen C."/>
        </authorList>
    </citation>
    <scope>NUCLEOTIDE SEQUENCE</scope>
    <source>
        <strain evidence="6">IBT 21917</strain>
    </source>
</reference>